<proteinExistence type="predicted"/>
<evidence type="ECO:0000259" key="2">
    <source>
        <dbReference type="Pfam" id="PF07179"/>
    </source>
</evidence>
<evidence type="ECO:0000256" key="1">
    <source>
        <dbReference type="SAM" id="MobiDB-lite"/>
    </source>
</evidence>
<reference evidence="4" key="1">
    <citation type="journal article" date="2019" name="Int. J. Syst. Evol. Microbiol.">
        <title>The Global Catalogue of Microorganisms (GCM) 10K type strain sequencing project: providing services to taxonomists for standard genome sequencing and annotation.</title>
        <authorList>
            <consortium name="The Broad Institute Genomics Platform"/>
            <consortium name="The Broad Institute Genome Sequencing Center for Infectious Disease"/>
            <person name="Wu L."/>
            <person name="Ma J."/>
        </authorList>
    </citation>
    <scope>NUCLEOTIDE SEQUENCE [LARGE SCALE GENOMIC DNA]</scope>
    <source>
        <strain evidence="4">JCM 17442</strain>
    </source>
</reference>
<dbReference type="RefSeq" id="WP_344796304.1">
    <property type="nucleotide sequence ID" value="NZ_BAABAU010000003.1"/>
</dbReference>
<dbReference type="Pfam" id="PF07179">
    <property type="entry name" value="SseB"/>
    <property type="match status" value="1"/>
</dbReference>
<name>A0ABP8E394_9MICO</name>
<feature type="domain" description="SseB protein N-terminal" evidence="2">
    <location>
        <begin position="50"/>
        <end position="173"/>
    </location>
</feature>
<sequence length="269" mass="27801">MAARPEHPAVPGHEGLAGGADSAGTPWAGRTFQAHDTAYAGDDGSADPALVRALARFRAREVSEAAVVDALRGARLLIPLMAHAGDEGVNEHGVRVDKTQELAIVTVAGPDGRSVLPAFSSVDTLRAWNPGARPVPAETRRIAIAAASEATELLVLDPGSDTEFGVRRPALWALAQALPWTPAYADDEVAEAFLRPAADDPAVSTVTVAAASPDARLGGPEVVVELGLRPGLDRAALSALLARLQEAWAGDEVVATRVDSMAVRVVAAS</sequence>
<evidence type="ECO:0000313" key="4">
    <source>
        <dbReference type="Proteomes" id="UP001501594"/>
    </source>
</evidence>
<dbReference type="Proteomes" id="UP001501594">
    <property type="component" value="Unassembled WGS sequence"/>
</dbReference>
<comment type="caution">
    <text evidence="3">The sequence shown here is derived from an EMBL/GenBank/DDBJ whole genome shotgun (WGS) entry which is preliminary data.</text>
</comment>
<keyword evidence="4" id="KW-1185">Reference proteome</keyword>
<dbReference type="EMBL" id="BAABAU010000003">
    <property type="protein sequence ID" value="GAA4266697.1"/>
    <property type="molecule type" value="Genomic_DNA"/>
</dbReference>
<protein>
    <submittedName>
        <fullName evidence="3">SseB family protein</fullName>
    </submittedName>
</protein>
<evidence type="ECO:0000313" key="3">
    <source>
        <dbReference type="EMBL" id="GAA4266697.1"/>
    </source>
</evidence>
<feature type="region of interest" description="Disordered" evidence="1">
    <location>
        <begin position="1"/>
        <end position="28"/>
    </location>
</feature>
<gene>
    <name evidence="3" type="ORF">GCM10022256_23090</name>
</gene>
<organism evidence="3 4">
    <name type="scientific">Frondihabitans peucedani</name>
    <dbReference type="NCBI Taxonomy" id="598626"/>
    <lineage>
        <taxon>Bacteria</taxon>
        <taxon>Bacillati</taxon>
        <taxon>Actinomycetota</taxon>
        <taxon>Actinomycetes</taxon>
        <taxon>Micrococcales</taxon>
        <taxon>Microbacteriaceae</taxon>
        <taxon>Frondihabitans</taxon>
    </lineage>
</organism>
<accession>A0ABP8E394</accession>
<dbReference type="InterPro" id="IPR009839">
    <property type="entry name" value="SseB_N"/>
</dbReference>